<gene>
    <name evidence="3" type="ORF">MNBD_ALPHA08-720</name>
</gene>
<reference evidence="3" key="1">
    <citation type="submission" date="2018-06" db="EMBL/GenBank/DDBJ databases">
        <authorList>
            <person name="Zhirakovskaya E."/>
        </authorList>
    </citation>
    <scope>NUCLEOTIDE SEQUENCE</scope>
</reference>
<dbReference type="PROSITE" id="PS50404">
    <property type="entry name" value="GST_NTER"/>
    <property type="match status" value="1"/>
</dbReference>
<dbReference type="SUPFAM" id="SSF52833">
    <property type="entry name" value="Thioredoxin-like"/>
    <property type="match status" value="1"/>
</dbReference>
<accession>A0A3B0RSC7</accession>
<proteinExistence type="predicted"/>
<name>A0A3B0RSC7_9ZZZZ</name>
<dbReference type="InterPro" id="IPR004045">
    <property type="entry name" value="Glutathione_S-Trfase_N"/>
</dbReference>
<dbReference type="GO" id="GO:0005737">
    <property type="term" value="C:cytoplasm"/>
    <property type="evidence" value="ECO:0007669"/>
    <property type="project" value="TreeGrafter"/>
</dbReference>
<dbReference type="PANTHER" id="PTHR43968:SF6">
    <property type="entry name" value="GLUTATHIONE S-TRANSFERASE OMEGA"/>
    <property type="match status" value="1"/>
</dbReference>
<dbReference type="InterPro" id="IPR050983">
    <property type="entry name" value="GST_Omega/HSP26"/>
</dbReference>
<dbReference type="InterPro" id="IPR010987">
    <property type="entry name" value="Glutathione-S-Trfase_C-like"/>
</dbReference>
<evidence type="ECO:0000313" key="3">
    <source>
        <dbReference type="EMBL" id="VAV96360.1"/>
    </source>
</evidence>
<dbReference type="CDD" id="cd00299">
    <property type="entry name" value="GST_C_family"/>
    <property type="match status" value="1"/>
</dbReference>
<feature type="domain" description="GST C-terminal" evidence="2">
    <location>
        <begin position="93"/>
        <end position="212"/>
    </location>
</feature>
<dbReference type="Pfam" id="PF13409">
    <property type="entry name" value="GST_N_2"/>
    <property type="match status" value="1"/>
</dbReference>
<dbReference type="PANTHER" id="PTHR43968">
    <property type="match status" value="1"/>
</dbReference>
<protein>
    <recommendedName>
        <fullName evidence="4">Glutathione S-transferase</fullName>
    </recommendedName>
</protein>
<evidence type="ECO:0000259" key="1">
    <source>
        <dbReference type="PROSITE" id="PS50404"/>
    </source>
</evidence>
<dbReference type="Pfam" id="PF13410">
    <property type="entry name" value="GST_C_2"/>
    <property type="match status" value="1"/>
</dbReference>
<dbReference type="InterPro" id="IPR036249">
    <property type="entry name" value="Thioredoxin-like_sf"/>
</dbReference>
<dbReference type="PROSITE" id="PS50405">
    <property type="entry name" value="GST_CTER"/>
    <property type="match status" value="1"/>
</dbReference>
<dbReference type="SFLD" id="SFLDG00358">
    <property type="entry name" value="Main_(cytGST)"/>
    <property type="match status" value="1"/>
</dbReference>
<dbReference type="SUPFAM" id="SSF47616">
    <property type="entry name" value="GST C-terminal domain-like"/>
    <property type="match status" value="1"/>
</dbReference>
<evidence type="ECO:0000259" key="2">
    <source>
        <dbReference type="PROSITE" id="PS50405"/>
    </source>
</evidence>
<dbReference type="AlphaFoldDB" id="A0A3B0RSC7"/>
<dbReference type="Gene3D" id="1.20.1050.10">
    <property type="match status" value="1"/>
</dbReference>
<dbReference type="Gene3D" id="3.40.30.10">
    <property type="entry name" value="Glutaredoxin"/>
    <property type="match status" value="1"/>
</dbReference>
<sequence>MNVVPEKTQLETATLVSFRICPFVARAQIVAFEKNVDLKTKFIDLNHKPDWYLKVSPTGTVPGLVLKDAFIFESTVIAEFIDELTQASLFPDDRVQKYLNKSWISFASTLIQHQYGQMIASDKAGFSESRSSLAGAMARIEETIKSKPFYNGDDFHIIDAVYAPVLYRLQLIKEKFGDTLIDDFPAIKNWATATIDRPSVKAVLNAEFDAALMVHLEEKHSWLLSNS</sequence>
<dbReference type="SFLD" id="SFLDS00019">
    <property type="entry name" value="Glutathione_Transferase_(cytos"/>
    <property type="match status" value="1"/>
</dbReference>
<dbReference type="EMBL" id="UOEC01000132">
    <property type="protein sequence ID" value="VAV96360.1"/>
    <property type="molecule type" value="Genomic_DNA"/>
</dbReference>
<feature type="domain" description="GST N-terminal" evidence="1">
    <location>
        <begin position="11"/>
        <end position="89"/>
    </location>
</feature>
<dbReference type="InterPro" id="IPR040079">
    <property type="entry name" value="Glutathione_S-Trfase"/>
</dbReference>
<organism evidence="3">
    <name type="scientific">hydrothermal vent metagenome</name>
    <dbReference type="NCBI Taxonomy" id="652676"/>
    <lineage>
        <taxon>unclassified sequences</taxon>
        <taxon>metagenomes</taxon>
        <taxon>ecological metagenomes</taxon>
    </lineage>
</organism>
<dbReference type="InterPro" id="IPR036282">
    <property type="entry name" value="Glutathione-S-Trfase_C_sf"/>
</dbReference>
<evidence type="ECO:0008006" key="4">
    <source>
        <dbReference type="Google" id="ProtNLM"/>
    </source>
</evidence>